<dbReference type="PANTHER" id="PTHR12110">
    <property type="entry name" value="HYDROXYPYRUVATE ISOMERASE"/>
    <property type="match status" value="1"/>
</dbReference>
<dbReference type="Pfam" id="PF01261">
    <property type="entry name" value="AP_endonuc_2"/>
    <property type="match status" value="1"/>
</dbReference>
<dbReference type="SUPFAM" id="SSF51658">
    <property type="entry name" value="Xylose isomerase-like"/>
    <property type="match status" value="1"/>
</dbReference>
<dbReference type="Gene3D" id="3.20.20.150">
    <property type="entry name" value="Divalent-metal-dependent TIM barrel enzymes"/>
    <property type="match status" value="1"/>
</dbReference>
<name>A0A0F9Y7U3_9ZZZZ</name>
<protein>
    <recommendedName>
        <fullName evidence="1">Xylose isomerase-like TIM barrel domain-containing protein</fullName>
    </recommendedName>
</protein>
<evidence type="ECO:0000259" key="1">
    <source>
        <dbReference type="Pfam" id="PF01261"/>
    </source>
</evidence>
<dbReference type="EMBL" id="LAZR01000039">
    <property type="protein sequence ID" value="KKO00714.1"/>
    <property type="molecule type" value="Genomic_DNA"/>
</dbReference>
<comment type="caution">
    <text evidence="2">The sequence shown here is derived from an EMBL/GenBank/DDBJ whole genome shotgun (WGS) entry which is preliminary data.</text>
</comment>
<feature type="domain" description="Xylose isomerase-like TIM barrel" evidence="1">
    <location>
        <begin position="20"/>
        <end position="225"/>
    </location>
</feature>
<proteinExistence type="predicted"/>
<dbReference type="PANTHER" id="PTHR12110:SF41">
    <property type="entry name" value="INOSOSE DEHYDRATASE"/>
    <property type="match status" value="1"/>
</dbReference>
<sequence length="248" mass="27014">MKFAYSTPTADEAQRCVLFDNYQRIGYDGLELKGEQFADDLDDPQRFKDAWGDRPGVATGLITGGRLDEEGLASLRQVFSFATAVGTELVIYCHGASREGMTRDDLKAHARAFSEIGKEALQAGAKLSLHNHFNNPVMTREDIEVFFGAADTDAIGLTVDTAHLVKSGVADIAGVIRDFAGAIDNFHLKDFADGQWRVLGEGAIDFGPIFRAIREVGYDGWVSTDEESGADILAAMTTCYDFMKDGLP</sequence>
<gene>
    <name evidence="2" type="ORF">LCGC14_0124880</name>
</gene>
<dbReference type="InterPro" id="IPR036237">
    <property type="entry name" value="Xyl_isomerase-like_sf"/>
</dbReference>
<dbReference type="InterPro" id="IPR050312">
    <property type="entry name" value="IolE/XylAMocC-like"/>
</dbReference>
<accession>A0A0F9Y7U3</accession>
<dbReference type="InterPro" id="IPR013022">
    <property type="entry name" value="Xyl_isomerase-like_TIM-brl"/>
</dbReference>
<evidence type="ECO:0000313" key="2">
    <source>
        <dbReference type="EMBL" id="KKO00714.1"/>
    </source>
</evidence>
<reference evidence="2" key="1">
    <citation type="journal article" date="2015" name="Nature">
        <title>Complex archaea that bridge the gap between prokaryotes and eukaryotes.</title>
        <authorList>
            <person name="Spang A."/>
            <person name="Saw J.H."/>
            <person name="Jorgensen S.L."/>
            <person name="Zaremba-Niedzwiedzka K."/>
            <person name="Martijn J."/>
            <person name="Lind A.E."/>
            <person name="van Eijk R."/>
            <person name="Schleper C."/>
            <person name="Guy L."/>
            <person name="Ettema T.J."/>
        </authorList>
    </citation>
    <scope>NUCLEOTIDE SEQUENCE</scope>
</reference>
<organism evidence="2">
    <name type="scientific">marine sediment metagenome</name>
    <dbReference type="NCBI Taxonomy" id="412755"/>
    <lineage>
        <taxon>unclassified sequences</taxon>
        <taxon>metagenomes</taxon>
        <taxon>ecological metagenomes</taxon>
    </lineage>
</organism>
<dbReference type="AlphaFoldDB" id="A0A0F9Y7U3"/>